<dbReference type="EMBL" id="CP012029">
    <property type="protein sequence ID" value="ALO25549.1"/>
    <property type="molecule type" value="Genomic_DNA"/>
</dbReference>
<dbReference type="AlphaFoldDB" id="A0A0S2IQ50"/>
<protein>
    <submittedName>
        <fullName evidence="1">Uncharacterized protein</fullName>
    </submittedName>
</protein>
<reference evidence="1 2" key="1">
    <citation type="journal article" date="2015" name="PLoS Negl. Trop. Dis.">
        <title>Distribution of Plasmids in Distinct Leptospira Pathogenic Species.</title>
        <authorList>
            <person name="Wang Y."/>
            <person name="Zhuang X."/>
            <person name="Zhong Y."/>
            <person name="Zhang C."/>
            <person name="Zhang Y."/>
            <person name="Zeng L."/>
            <person name="Zhu Y."/>
            <person name="He P."/>
            <person name="Dong K."/>
            <person name="Pal U."/>
            <person name="Guo X."/>
            <person name="Qin J."/>
        </authorList>
    </citation>
    <scope>NUCLEOTIDE SEQUENCE [LARGE SCALE GENOMIC DNA]</scope>
    <source>
        <strain evidence="1 2">56604</strain>
    </source>
</reference>
<dbReference type="Proteomes" id="UP000058857">
    <property type="component" value="Chromosome 1"/>
</dbReference>
<sequence length="48" mass="5688">MASDPDKKMYFGLKKTSLFRFFSQARVYVTRFSENECKIYVIICIAKI</sequence>
<dbReference type="PATRIC" id="fig|280505.15.peg.1217"/>
<evidence type="ECO:0000313" key="1">
    <source>
        <dbReference type="EMBL" id="ALO25549.1"/>
    </source>
</evidence>
<evidence type="ECO:0000313" key="2">
    <source>
        <dbReference type="Proteomes" id="UP000058857"/>
    </source>
</evidence>
<gene>
    <name evidence="1" type="ORF">LBBP_01249</name>
</gene>
<accession>A0A0S2IQ50</accession>
<proteinExistence type="predicted"/>
<organism evidence="1">
    <name type="scientific">Leptospira borgpetersenii serovar Ballum</name>
    <dbReference type="NCBI Taxonomy" id="280505"/>
    <lineage>
        <taxon>Bacteria</taxon>
        <taxon>Pseudomonadati</taxon>
        <taxon>Spirochaetota</taxon>
        <taxon>Spirochaetia</taxon>
        <taxon>Leptospirales</taxon>
        <taxon>Leptospiraceae</taxon>
        <taxon>Leptospira</taxon>
    </lineage>
</organism>
<name>A0A0S2IQ50_LEPBO</name>